<dbReference type="InterPro" id="IPR016181">
    <property type="entry name" value="Acyl_CoA_acyltransferase"/>
</dbReference>
<dbReference type="PROSITE" id="PS51186">
    <property type="entry name" value="GNAT"/>
    <property type="match status" value="1"/>
</dbReference>
<reference evidence="2 3" key="1">
    <citation type="submission" date="2017-02" db="EMBL/GenBank/DDBJ databases">
        <authorList>
            <person name="Peterson S.W."/>
        </authorList>
    </citation>
    <scope>NUCLEOTIDE SEQUENCE [LARGE SCALE GENOMIC DNA]</scope>
    <source>
        <strain evidence="2 3">ATCC 35992</strain>
    </source>
</reference>
<dbReference type="Pfam" id="PF00583">
    <property type="entry name" value="Acetyltransf_1"/>
    <property type="match status" value="1"/>
</dbReference>
<sequence>MVTLKKITQDNLEEVLALDIKEEQKKYVSSTAVALAQAYVYFDTAYPFAIYADETVVGLIMMGYYEAKGYYTLWKFLIDSQYQSKGYGRKALELGIKFLKEEYSAKDVYTGVIPGNAVAKSLYESVGFESTGLVEDGMEEMCLEL</sequence>
<organism evidence="2 3">
    <name type="scientific">Eubacterium uniforme</name>
    <dbReference type="NCBI Taxonomy" id="39495"/>
    <lineage>
        <taxon>Bacteria</taxon>
        <taxon>Bacillati</taxon>
        <taxon>Bacillota</taxon>
        <taxon>Clostridia</taxon>
        <taxon>Eubacteriales</taxon>
        <taxon>Eubacteriaceae</taxon>
        <taxon>Eubacterium</taxon>
    </lineage>
</organism>
<dbReference type="RefSeq" id="WP_078765227.1">
    <property type="nucleotide sequence ID" value="NZ_FUXZ01000003.1"/>
</dbReference>
<name>A0A1T4V7S6_9FIRM</name>
<gene>
    <name evidence="2" type="ORF">SAMN02745111_00333</name>
</gene>
<dbReference type="STRING" id="39495.SAMN02745111_00333"/>
<dbReference type="SUPFAM" id="SSF55729">
    <property type="entry name" value="Acyl-CoA N-acyltransferases (Nat)"/>
    <property type="match status" value="1"/>
</dbReference>
<feature type="domain" description="N-acetyltransferase" evidence="1">
    <location>
        <begin position="2"/>
        <end position="145"/>
    </location>
</feature>
<protein>
    <submittedName>
        <fullName evidence="2">Diamine N-acetyltransferase</fullName>
    </submittedName>
</protein>
<keyword evidence="2" id="KW-0808">Transferase</keyword>
<dbReference type="Gene3D" id="3.40.630.30">
    <property type="match status" value="1"/>
</dbReference>
<dbReference type="Proteomes" id="UP000190814">
    <property type="component" value="Unassembled WGS sequence"/>
</dbReference>
<dbReference type="GO" id="GO:0016747">
    <property type="term" value="F:acyltransferase activity, transferring groups other than amino-acyl groups"/>
    <property type="evidence" value="ECO:0007669"/>
    <property type="project" value="InterPro"/>
</dbReference>
<keyword evidence="3" id="KW-1185">Reference proteome</keyword>
<dbReference type="CDD" id="cd04301">
    <property type="entry name" value="NAT_SF"/>
    <property type="match status" value="1"/>
</dbReference>
<dbReference type="AlphaFoldDB" id="A0A1T4V7S6"/>
<dbReference type="EMBL" id="FUXZ01000003">
    <property type="protein sequence ID" value="SKA60999.1"/>
    <property type="molecule type" value="Genomic_DNA"/>
</dbReference>
<accession>A0A1T4V7S6</accession>
<proteinExistence type="predicted"/>
<evidence type="ECO:0000259" key="1">
    <source>
        <dbReference type="PROSITE" id="PS51186"/>
    </source>
</evidence>
<dbReference type="InterPro" id="IPR000182">
    <property type="entry name" value="GNAT_dom"/>
</dbReference>
<dbReference type="OrthoDB" id="9127144at2"/>
<evidence type="ECO:0000313" key="2">
    <source>
        <dbReference type="EMBL" id="SKA60999.1"/>
    </source>
</evidence>
<evidence type="ECO:0000313" key="3">
    <source>
        <dbReference type="Proteomes" id="UP000190814"/>
    </source>
</evidence>